<organism evidence="1">
    <name type="scientific">Solanum chacoense</name>
    <name type="common">Chaco potato</name>
    <dbReference type="NCBI Taxonomy" id="4108"/>
    <lineage>
        <taxon>Eukaryota</taxon>
        <taxon>Viridiplantae</taxon>
        <taxon>Streptophyta</taxon>
        <taxon>Embryophyta</taxon>
        <taxon>Tracheophyta</taxon>
        <taxon>Spermatophyta</taxon>
        <taxon>Magnoliopsida</taxon>
        <taxon>eudicotyledons</taxon>
        <taxon>Gunneridae</taxon>
        <taxon>Pentapetalae</taxon>
        <taxon>asterids</taxon>
        <taxon>lamiids</taxon>
        <taxon>Solanales</taxon>
        <taxon>Solanaceae</taxon>
        <taxon>Solanoideae</taxon>
        <taxon>Solaneae</taxon>
        <taxon>Solanum</taxon>
    </lineage>
</organism>
<dbReference type="EMBL" id="GEDG01019007">
    <property type="protein sequence ID" value="JAP20304.1"/>
    <property type="molecule type" value="Transcribed_RNA"/>
</dbReference>
<evidence type="ECO:0000313" key="1">
    <source>
        <dbReference type="EMBL" id="JAP20304.1"/>
    </source>
</evidence>
<protein>
    <submittedName>
        <fullName evidence="1">Putative ovule protein</fullName>
    </submittedName>
</protein>
<proteinExistence type="predicted"/>
<dbReference type="AlphaFoldDB" id="A0A0V0HK69"/>
<reference evidence="1" key="1">
    <citation type="submission" date="2015-12" db="EMBL/GenBank/DDBJ databases">
        <title>Gene expression during late stages of embryo sac development: a critical building block for successful pollen-pistil interactions.</title>
        <authorList>
            <person name="Liu Y."/>
            <person name="Joly V."/>
            <person name="Sabar M."/>
            <person name="Matton D.P."/>
        </authorList>
    </citation>
    <scope>NUCLEOTIDE SEQUENCE</scope>
</reference>
<sequence length="61" mass="7076">MWLHITCWIDKLFTNPPRKFGALPAAYSLQQTIGMLKKILLGAKLNEYTHKISQNQLLHQI</sequence>
<accession>A0A0V0HK69</accession>
<name>A0A0V0HK69_SOLCH</name>